<accession>A0ABS3H0S7</accession>
<dbReference type="Proteomes" id="UP000664632">
    <property type="component" value="Unassembled WGS sequence"/>
</dbReference>
<dbReference type="NCBIfam" id="TIGR04226">
    <property type="entry name" value="RrgB_K2N_iso_D2"/>
    <property type="match status" value="1"/>
</dbReference>
<protein>
    <submittedName>
        <fullName evidence="2">Isopeptide-forming domain-containing fimbrial protein</fullName>
    </submittedName>
</protein>
<organism evidence="2 3">
    <name type="scientific">Candidatus Enterococcus ikei</name>
    <dbReference type="NCBI Taxonomy" id="2815326"/>
    <lineage>
        <taxon>Bacteria</taxon>
        <taxon>Bacillati</taxon>
        <taxon>Bacillota</taxon>
        <taxon>Bacilli</taxon>
        <taxon>Lactobacillales</taxon>
        <taxon>Enterococcaceae</taxon>
        <taxon>Enterococcus</taxon>
    </lineage>
</organism>
<dbReference type="InterPro" id="IPR046776">
    <property type="entry name" value="Pectate_lyase_5"/>
</dbReference>
<dbReference type="NCBIfam" id="TIGR01451">
    <property type="entry name" value="B_ant_repeat"/>
    <property type="match status" value="1"/>
</dbReference>
<evidence type="ECO:0000313" key="3">
    <source>
        <dbReference type="Proteomes" id="UP000664632"/>
    </source>
</evidence>
<gene>
    <name evidence="2" type="ORF">JZO69_12110</name>
</gene>
<dbReference type="InterPro" id="IPR026466">
    <property type="entry name" value="Fim_isopep_form_D2_dom"/>
</dbReference>
<evidence type="ECO:0000256" key="1">
    <source>
        <dbReference type="SAM" id="MobiDB-lite"/>
    </source>
</evidence>
<comment type="caution">
    <text evidence="2">The sequence shown here is derived from an EMBL/GenBank/DDBJ whole genome shotgun (WGS) entry which is preliminary data.</text>
</comment>
<sequence>MKVLKKSSFVAILITLFSVMSFLVLNNQTKIKASDKGGSSYVLEKKSETKNQVEFDLKVKDPQKSTITLSLDNSDQRILYAENIMDYLPEKVANKLEITDDDTENQVTINFKETLGSNTLPIIFKASEYNKTISNTLKVISDEKVVSKASFDLDYQKEVIETPVVVKDDVKEQARGFRSAVSVNNWDTFKAALANTAVDVINVDADITRTATNAASAPGTLSRNLTINGNNHKIDFGANNGNVTLGATSVNKLVVNDAMITKQGATSIFNSSSASAIWDVTFNNVSTPENNVSGVIEATNSTLRLAGENNFYATNNTVTILHVYSSDGAKSKITTNQSSNTLTVWAVGINDGNRGGGTINLDNATLVAHSTGSSAIRLRYGGNKFNVTNRSKLTAITDTTGGDAATVRFSTNNPNNEFNISDNSEIDIQHLAGEAPALRLNGDGFITNVSGKSKLNLYNKGSGSASNNSNEALNLPGSNNTFTIRDKDSQVNMIANYGPAVYGNSNTSTIDAGPDTEFIARGNTSGEAYGVFNMGANASVLIDNPIYYDFANTRSGGANIFSLSGAGGKFVANNTDVSVWKKGKNVYVDDPLYDWTLIDFTLTGSNLATIASTSDTGFKSLFGQPNNYARMSGNNARPIVDDLRIPTNADKAIYGHVSVPEGVEGIRDAWTDEVEVDVTVKNADGSIAYTLTDDTIGSPGLSLWGETAKNGLFKINLPNGKFLETGQTIEVTGARRRGANSQSGKMHESLPEDIQTTIQTVIDVTPPTQTAVSNTLNNATKQLSGTSDEDGAKVFVKVNGEWLKGVDGKAVSTTVDVGKWTLNLSRYLDKSDKVDVYLKDKTIISPIPTYTLPKTYTQEPDGVFGNLNVEVDGYDGAGGYSGYHDAVKSGTDDNRFESANRLIVEDGIPDMPLMEKTVISSSGKSTQVGDILTYTLKATNGKKATLDAVWNKVTVKDTIPEGLTFDPATAAVTINGMVATASDFTYDAATRLLTVNVGNLKAGVSATVTFKTEVQQSAVGKVINNVGTATGFSPRESGEFIEGPDDPNRAHEVFSKNANVDNPGGSIFGILELVSAPKTINFGTTKFSPKGTKINNPSYEGGDLVVKDSRAVQETWTLNARLEKELAKVDDPSTYIPRAIRYVHQNDEITLMGASQPIISRKNANSDSYNISGTWSPEGDGFKLKVESGQSVDAGKYEATIVWELVAGPPSANP</sequence>
<feature type="region of interest" description="Disordered" evidence="1">
    <location>
        <begin position="461"/>
        <end position="480"/>
    </location>
</feature>
<dbReference type="EMBL" id="JAFLWD010000032">
    <property type="protein sequence ID" value="MBO0441108.1"/>
    <property type="molecule type" value="Genomic_DNA"/>
</dbReference>
<keyword evidence="3" id="KW-1185">Reference proteome</keyword>
<feature type="compositionally biased region" description="Low complexity" evidence="1">
    <location>
        <begin position="461"/>
        <end position="475"/>
    </location>
</feature>
<proteinExistence type="predicted"/>
<dbReference type="Pfam" id="PF20585">
    <property type="entry name" value="Pectate_lyase_5"/>
    <property type="match status" value="1"/>
</dbReference>
<reference evidence="2 3" key="1">
    <citation type="submission" date="2021-03" db="EMBL/GenBank/DDBJ databases">
        <title>Enterococcal diversity collection.</title>
        <authorList>
            <person name="Gilmore M.S."/>
            <person name="Schwartzman J."/>
            <person name="Van Tyne D."/>
            <person name="Martin M."/>
            <person name="Earl A.M."/>
            <person name="Manson A.L."/>
            <person name="Straub T."/>
            <person name="Salamzade R."/>
            <person name="Saavedra J."/>
            <person name="Lebreton F."/>
            <person name="Prichula J."/>
            <person name="Schaufler K."/>
            <person name="Gaca A."/>
            <person name="Sgardioli B."/>
            <person name="Wagenaar J."/>
            <person name="Strong T."/>
        </authorList>
    </citation>
    <scope>NUCLEOTIDE SEQUENCE [LARGE SCALE GENOMIC DNA]</scope>
    <source>
        <strain evidence="2 3">DIV0869a</strain>
    </source>
</reference>
<dbReference type="Gene3D" id="2.60.40.740">
    <property type="match status" value="1"/>
</dbReference>
<name>A0ABS3H0S7_9ENTE</name>
<evidence type="ECO:0000313" key="2">
    <source>
        <dbReference type="EMBL" id="MBO0441108.1"/>
    </source>
</evidence>
<dbReference type="RefSeq" id="WP_207113129.1">
    <property type="nucleotide sequence ID" value="NZ_JAFLWD010000032.1"/>
</dbReference>
<dbReference type="InterPro" id="IPR047589">
    <property type="entry name" value="DUF11_rpt"/>
</dbReference>